<dbReference type="RefSeq" id="WP_203353051.1">
    <property type="nucleotide sequence ID" value="NZ_CP069127.1"/>
</dbReference>
<accession>A0ABX7FJX3</accession>
<gene>
    <name evidence="1" type="ORF">JNE38_20710</name>
</gene>
<name>A0ABX7FJX3_BRECH</name>
<reference evidence="1 2" key="1">
    <citation type="submission" date="2021-01" db="EMBL/GenBank/DDBJ databases">
        <title>Identification of strong promoters based on the transcriptome of Brevibacillus choshinensis.</title>
        <authorList>
            <person name="Yao D."/>
            <person name="Zhang K."/>
            <person name="Wu J."/>
        </authorList>
    </citation>
    <scope>NUCLEOTIDE SEQUENCE [LARGE SCALE GENOMIC DNA]</scope>
    <source>
        <strain evidence="1 2">HPD31-SP3</strain>
    </source>
</reference>
<proteinExistence type="predicted"/>
<dbReference type="Proteomes" id="UP000596248">
    <property type="component" value="Chromosome"/>
</dbReference>
<keyword evidence="2" id="KW-1185">Reference proteome</keyword>
<evidence type="ECO:0000313" key="1">
    <source>
        <dbReference type="EMBL" id="QRG65982.1"/>
    </source>
</evidence>
<organism evidence="1 2">
    <name type="scientific">Brevibacillus choshinensis</name>
    <dbReference type="NCBI Taxonomy" id="54911"/>
    <lineage>
        <taxon>Bacteria</taxon>
        <taxon>Bacillati</taxon>
        <taxon>Bacillota</taxon>
        <taxon>Bacilli</taxon>
        <taxon>Bacillales</taxon>
        <taxon>Paenibacillaceae</taxon>
        <taxon>Brevibacillus</taxon>
    </lineage>
</organism>
<sequence>MRHTKVGRIYEKEKEEAVEKAVKRVGILFELNLYDLIPQETLLKMIMVETDEEFIEILKGLRLSVRKK</sequence>
<dbReference type="EMBL" id="CP069127">
    <property type="protein sequence ID" value="QRG65982.1"/>
    <property type="molecule type" value="Genomic_DNA"/>
</dbReference>
<evidence type="ECO:0000313" key="2">
    <source>
        <dbReference type="Proteomes" id="UP000596248"/>
    </source>
</evidence>
<protein>
    <submittedName>
        <fullName evidence="1">Uncharacterized protein</fullName>
    </submittedName>
</protein>